<sequence>MTIQGSSNITTYFTRLRSLSDELSTAYVGPTCSCGALPKLLEEQKLFQFLDGLSDSYSTWKSKILVMSPLPSLSRAYSLLQHDEKQNEHSPSASHLSHDSMSFHASGNRYFGASSSTGSSGYSGGSENYNTLSSSGSSNNFNASPGSSSYSNGNRSTYASKSSGSSTGNTNFNVSSSFNSFGGARNYSQMVNFDTNRPSSNLFFKLCKNPWHAVDRCYKLHRFPSNFKFTNNRDKNRKSVVCVQADPSTSSSFTSMRNEEAPTHCFSREQYHHLMSLLQQTHISPDYHSESTNAESIGFANFVAQPVN</sequence>
<gene>
    <name evidence="2" type="ORF">K7X08_035531</name>
</gene>
<proteinExistence type="predicted"/>
<dbReference type="EMBL" id="JAJAGQ010000018">
    <property type="protein sequence ID" value="KAJ8537130.1"/>
    <property type="molecule type" value="Genomic_DNA"/>
</dbReference>
<name>A0A9Q1LIZ4_9SOLA</name>
<evidence type="ECO:0000313" key="2">
    <source>
        <dbReference type="EMBL" id="KAJ8537130.1"/>
    </source>
</evidence>
<keyword evidence="3" id="KW-1185">Reference proteome</keyword>
<dbReference type="PANTHER" id="PTHR34222:SF33">
    <property type="entry name" value="RETROTRANSPOSON GAG DOMAIN-CONTAINING PROTEIN"/>
    <property type="match status" value="1"/>
</dbReference>
<feature type="region of interest" description="Disordered" evidence="1">
    <location>
        <begin position="133"/>
        <end position="169"/>
    </location>
</feature>
<dbReference type="Proteomes" id="UP001152561">
    <property type="component" value="Unassembled WGS sequence"/>
</dbReference>
<comment type="caution">
    <text evidence="2">The sequence shown here is derived from an EMBL/GenBank/DDBJ whole genome shotgun (WGS) entry which is preliminary data.</text>
</comment>
<dbReference type="PANTHER" id="PTHR34222">
    <property type="entry name" value="GAG_PRE-INTEGRS DOMAIN-CONTAINING PROTEIN"/>
    <property type="match status" value="1"/>
</dbReference>
<reference evidence="3" key="1">
    <citation type="journal article" date="2023" name="Proc. Natl. Acad. Sci. U.S.A.">
        <title>Genomic and structural basis for evolution of tropane alkaloid biosynthesis.</title>
        <authorList>
            <person name="Wanga Y.-J."/>
            <person name="Taina T."/>
            <person name="Yua J.-Y."/>
            <person name="Lia J."/>
            <person name="Xua B."/>
            <person name="Chenc J."/>
            <person name="D'Auriad J.C."/>
            <person name="Huanga J.-P."/>
            <person name="Huanga S.-X."/>
        </authorList>
    </citation>
    <scope>NUCLEOTIDE SEQUENCE [LARGE SCALE GENOMIC DNA]</scope>
    <source>
        <strain evidence="3">cv. KIB-2019</strain>
    </source>
</reference>
<organism evidence="2 3">
    <name type="scientific">Anisodus acutangulus</name>
    <dbReference type="NCBI Taxonomy" id="402998"/>
    <lineage>
        <taxon>Eukaryota</taxon>
        <taxon>Viridiplantae</taxon>
        <taxon>Streptophyta</taxon>
        <taxon>Embryophyta</taxon>
        <taxon>Tracheophyta</taxon>
        <taxon>Spermatophyta</taxon>
        <taxon>Magnoliopsida</taxon>
        <taxon>eudicotyledons</taxon>
        <taxon>Gunneridae</taxon>
        <taxon>Pentapetalae</taxon>
        <taxon>asterids</taxon>
        <taxon>lamiids</taxon>
        <taxon>Solanales</taxon>
        <taxon>Solanaceae</taxon>
        <taxon>Solanoideae</taxon>
        <taxon>Hyoscyameae</taxon>
        <taxon>Anisodus</taxon>
    </lineage>
</organism>
<evidence type="ECO:0000256" key="1">
    <source>
        <dbReference type="SAM" id="MobiDB-lite"/>
    </source>
</evidence>
<dbReference type="AlphaFoldDB" id="A0A9Q1LIZ4"/>
<evidence type="ECO:0000313" key="3">
    <source>
        <dbReference type="Proteomes" id="UP001152561"/>
    </source>
</evidence>
<accession>A0A9Q1LIZ4</accession>
<feature type="compositionally biased region" description="Low complexity" evidence="1">
    <location>
        <begin position="133"/>
        <end position="149"/>
    </location>
</feature>
<protein>
    <submittedName>
        <fullName evidence="2">Uncharacterized protein</fullName>
    </submittedName>
</protein>
<feature type="compositionally biased region" description="Low complexity" evidence="1">
    <location>
        <begin position="156"/>
        <end position="169"/>
    </location>
</feature>
<dbReference type="OrthoDB" id="1226446at2759"/>